<feature type="region of interest" description="Disordered" evidence="2">
    <location>
        <begin position="59"/>
        <end position="98"/>
    </location>
</feature>
<gene>
    <name evidence="4" type="ORF">ERL59_18965</name>
</gene>
<dbReference type="Gene3D" id="3.30.2400.10">
    <property type="entry name" value="Major capsid protein gp5"/>
    <property type="match status" value="1"/>
</dbReference>
<accession>A0A6N9Q8R2</accession>
<name>A0A6N9Q8R2_9BACL</name>
<keyword evidence="5" id="KW-1185">Reference proteome</keyword>
<feature type="compositionally biased region" description="Polar residues" evidence="2">
    <location>
        <begin position="84"/>
        <end position="95"/>
    </location>
</feature>
<evidence type="ECO:0000313" key="5">
    <source>
        <dbReference type="Proteomes" id="UP000448943"/>
    </source>
</evidence>
<organism evidence="4 5">
    <name type="scientific">Chengkuizengella marina</name>
    <dbReference type="NCBI Taxonomy" id="2507566"/>
    <lineage>
        <taxon>Bacteria</taxon>
        <taxon>Bacillati</taxon>
        <taxon>Bacillota</taxon>
        <taxon>Bacilli</taxon>
        <taxon>Bacillales</taxon>
        <taxon>Paenibacillaceae</taxon>
        <taxon>Chengkuizengella</taxon>
    </lineage>
</organism>
<dbReference type="InterPro" id="IPR024455">
    <property type="entry name" value="Phage_capsid"/>
</dbReference>
<dbReference type="RefSeq" id="WP_160647854.1">
    <property type="nucleotide sequence ID" value="NZ_SIJB01000055.1"/>
</dbReference>
<proteinExistence type="predicted"/>
<dbReference type="InterPro" id="IPR054612">
    <property type="entry name" value="Phage_capsid-like_C"/>
</dbReference>
<sequence>MNLETLKAMLKKKEDRKAEIGEKSKASEDVIELRSLNSEMDKVNEDITELRSIIDGLSKKREEIPRDDGAVQEKRSTPEGQLKPVSTFNIGQPTNTDEKRAEKLEKMYEKRGSDLKSKRAVTFDIEEIPELRAVSIGGGTLITEKKYSNTLNPKFSEVSSLVDLVNGIPLMGGESYTKGFEVSSGEGDYTAEDGEYKDADPAYGYVTIGKAKITAYAEMTDESMKLPNINYQSSVAKSIGEALRKKITKQIIVGAGGANAINGIFNAPSNVIPENTDIEISEIDADTLDKIVFGYGGDEEVEGGAYLTLNKQDLAAFAAVRATDGKKLYKIRKNGNTGTISSDDSFEIPFIINSACAPLSSDSTPVDRYCMAYGMVKAYEMPIFSQVSVEESRDYKFKSGQIAYRGSVWAGGNVAMHKGFVRVKKVIAT</sequence>
<evidence type="ECO:0000313" key="4">
    <source>
        <dbReference type="EMBL" id="NBI31033.1"/>
    </source>
</evidence>
<dbReference type="Proteomes" id="UP000448943">
    <property type="component" value="Unassembled WGS sequence"/>
</dbReference>
<feature type="compositionally biased region" description="Basic and acidic residues" evidence="2">
    <location>
        <begin position="59"/>
        <end position="77"/>
    </location>
</feature>
<dbReference type="Pfam" id="PF05065">
    <property type="entry name" value="Phage_capsid"/>
    <property type="match status" value="1"/>
</dbReference>
<dbReference type="AlphaFoldDB" id="A0A6N9Q8R2"/>
<reference evidence="4 5" key="1">
    <citation type="submission" date="2019-01" db="EMBL/GenBank/DDBJ databases">
        <title>Chengkuizengella sp. nov., isolated from deep-sea sediment of East Pacific Ocean.</title>
        <authorList>
            <person name="Yang J."/>
            <person name="Lai Q."/>
            <person name="Shao Z."/>
        </authorList>
    </citation>
    <scope>NUCLEOTIDE SEQUENCE [LARGE SCALE GENOMIC DNA]</scope>
    <source>
        <strain evidence="4 5">YPA3-1-1</strain>
    </source>
</reference>
<protein>
    <submittedName>
        <fullName evidence="4">Phage major capsid protein</fullName>
    </submittedName>
</protein>
<evidence type="ECO:0000259" key="3">
    <source>
        <dbReference type="Pfam" id="PF05065"/>
    </source>
</evidence>
<evidence type="ECO:0000256" key="1">
    <source>
        <dbReference type="ARBA" id="ARBA00004328"/>
    </source>
</evidence>
<dbReference type="EMBL" id="SIJB01000055">
    <property type="protein sequence ID" value="NBI31033.1"/>
    <property type="molecule type" value="Genomic_DNA"/>
</dbReference>
<dbReference type="OrthoDB" id="411118at2"/>
<evidence type="ECO:0000256" key="2">
    <source>
        <dbReference type="SAM" id="MobiDB-lite"/>
    </source>
</evidence>
<comment type="caution">
    <text evidence="4">The sequence shown here is derived from an EMBL/GenBank/DDBJ whole genome shotgun (WGS) entry which is preliminary data.</text>
</comment>
<feature type="domain" description="Phage capsid-like C-terminal" evidence="3">
    <location>
        <begin position="145"/>
        <end position="424"/>
    </location>
</feature>
<dbReference type="NCBIfam" id="TIGR01554">
    <property type="entry name" value="major_cap_HK97"/>
    <property type="match status" value="1"/>
</dbReference>
<comment type="subcellular location">
    <subcellularLocation>
        <location evidence="1">Virion</location>
    </subcellularLocation>
</comment>
<dbReference type="SUPFAM" id="SSF56563">
    <property type="entry name" value="Major capsid protein gp5"/>
    <property type="match status" value="1"/>
</dbReference>